<dbReference type="Pfam" id="PF01784">
    <property type="entry name" value="DUF34_NIF3"/>
    <property type="match status" value="1"/>
</dbReference>
<evidence type="ECO:0000313" key="7">
    <source>
        <dbReference type="Proteomes" id="UP001501446"/>
    </source>
</evidence>
<dbReference type="EMBL" id="BAABLN010000002">
    <property type="protein sequence ID" value="GAA4689991.1"/>
    <property type="molecule type" value="Genomic_DNA"/>
</dbReference>
<dbReference type="SUPFAM" id="SSF102705">
    <property type="entry name" value="NIF3 (NGG1p interacting factor 3)-like"/>
    <property type="match status" value="1"/>
</dbReference>
<dbReference type="InterPro" id="IPR036069">
    <property type="entry name" value="DUF34/NIF3_sf"/>
</dbReference>
<dbReference type="PANTHER" id="PTHR13799:SF14">
    <property type="entry name" value="GTP CYCLOHYDROLASE 1 TYPE 2 HOMOLOG"/>
    <property type="match status" value="1"/>
</dbReference>
<organism evidence="6 7">
    <name type="scientific">Kocuria gwangalliensis</name>
    <dbReference type="NCBI Taxonomy" id="501592"/>
    <lineage>
        <taxon>Bacteria</taxon>
        <taxon>Bacillati</taxon>
        <taxon>Actinomycetota</taxon>
        <taxon>Actinomycetes</taxon>
        <taxon>Micrococcales</taxon>
        <taxon>Micrococcaceae</taxon>
        <taxon>Kocuria</taxon>
    </lineage>
</organism>
<name>A0ABP8WHS0_9MICC</name>
<dbReference type="Gene3D" id="3.40.1390.30">
    <property type="entry name" value="NIF3 (NGG1p interacting factor 3)-like"/>
    <property type="match status" value="2"/>
</dbReference>
<sequence length="307" mass="32439">MTSEAQPHHRLMPTLAQVVDAADSLWPFRLQENWDASGLVTGRPDQPVQRILFAVDPVAPVIADALQRHADLLITHHPLLLRGATSVAALGFKGRVIHDLIENRCALLACHTNADSARRGVSDALIAATGVNPDDAAPLFADGTDPNAGLGRVGTLSRSVSLRELAHRLATNLPGTAQGLRIAGDPDQMITTVAVCGGAGDSLFEEVRAARADVYITADLRHHPASEAREHALGPGGHGAPALIDAAHAASEALWLPWGAQDLQRTLAARGFDVEVSVSDVRTDPWDFRVASPDSDSTPNHTSGETS</sequence>
<comment type="caution">
    <text evidence="6">The sequence shown here is derived from an EMBL/GenBank/DDBJ whole genome shotgun (WGS) entry which is preliminary data.</text>
</comment>
<protein>
    <recommendedName>
        <fullName evidence="3">GTP cyclohydrolase 1 type 2 homolog</fullName>
    </recommendedName>
</protein>
<evidence type="ECO:0000256" key="2">
    <source>
        <dbReference type="ARBA" id="ARBA00011643"/>
    </source>
</evidence>
<feature type="region of interest" description="Disordered" evidence="5">
    <location>
        <begin position="285"/>
        <end position="307"/>
    </location>
</feature>
<dbReference type="InterPro" id="IPR002678">
    <property type="entry name" value="DUF34/NIF3"/>
</dbReference>
<comment type="subunit">
    <text evidence="2">Homohexamer.</text>
</comment>
<gene>
    <name evidence="6" type="ORF">GCM10025781_03530</name>
</gene>
<proteinExistence type="inferred from homology"/>
<reference evidence="7" key="1">
    <citation type="journal article" date="2019" name="Int. J. Syst. Evol. Microbiol.">
        <title>The Global Catalogue of Microorganisms (GCM) 10K type strain sequencing project: providing services to taxonomists for standard genome sequencing and annotation.</title>
        <authorList>
            <consortium name="The Broad Institute Genomics Platform"/>
            <consortium name="The Broad Institute Genome Sequencing Center for Infectious Disease"/>
            <person name="Wu L."/>
            <person name="Ma J."/>
        </authorList>
    </citation>
    <scope>NUCLEOTIDE SEQUENCE [LARGE SCALE GENOMIC DNA]</scope>
    <source>
        <strain evidence="7">JCM 18958</strain>
    </source>
</reference>
<dbReference type="Proteomes" id="UP001501446">
    <property type="component" value="Unassembled WGS sequence"/>
</dbReference>
<dbReference type="RefSeq" id="WP_345310357.1">
    <property type="nucleotide sequence ID" value="NZ_BAABLN010000002.1"/>
</dbReference>
<dbReference type="NCBIfam" id="TIGR00486">
    <property type="entry name" value="YbgI_SA1388"/>
    <property type="match status" value="1"/>
</dbReference>
<evidence type="ECO:0000313" key="6">
    <source>
        <dbReference type="EMBL" id="GAA4689991.1"/>
    </source>
</evidence>
<accession>A0ABP8WHS0</accession>
<evidence type="ECO:0000256" key="5">
    <source>
        <dbReference type="SAM" id="MobiDB-lite"/>
    </source>
</evidence>
<keyword evidence="4" id="KW-0479">Metal-binding</keyword>
<evidence type="ECO:0000256" key="1">
    <source>
        <dbReference type="ARBA" id="ARBA00006964"/>
    </source>
</evidence>
<keyword evidence="7" id="KW-1185">Reference proteome</keyword>
<comment type="similarity">
    <text evidence="1">Belongs to the GTP cyclohydrolase I type 2/NIF3 family.</text>
</comment>
<evidence type="ECO:0000256" key="3">
    <source>
        <dbReference type="ARBA" id="ARBA00022112"/>
    </source>
</evidence>
<dbReference type="PANTHER" id="PTHR13799">
    <property type="entry name" value="NGG1 INTERACTING FACTOR 3"/>
    <property type="match status" value="1"/>
</dbReference>
<evidence type="ECO:0000256" key="4">
    <source>
        <dbReference type="ARBA" id="ARBA00022723"/>
    </source>
</evidence>
<feature type="compositionally biased region" description="Polar residues" evidence="5">
    <location>
        <begin position="294"/>
        <end position="307"/>
    </location>
</feature>